<dbReference type="Gene3D" id="3.10.450.50">
    <property type="match status" value="1"/>
</dbReference>
<proteinExistence type="predicted"/>
<evidence type="ECO:0000313" key="1">
    <source>
        <dbReference type="EMBL" id="MBD2291996.1"/>
    </source>
</evidence>
<keyword evidence="2" id="KW-1185">Reference proteome</keyword>
<dbReference type="InterPro" id="IPR032710">
    <property type="entry name" value="NTF2-like_dom_sf"/>
</dbReference>
<dbReference type="AlphaFoldDB" id="A0A926ZZ03"/>
<sequence length="129" mass="15537">MDILEILKADYQRFPVDQTYSIYAPDVYFQDAVFKFRGLELYKWMIKFIQTLFLNLKMDLHNIQRQEDIIKSEWTLSWNSPLPWKPRISISGWSELRLNTEGLIISHIDYWHCSRLNVLKQHLFSVNKG</sequence>
<dbReference type="PANTHER" id="PTHR34123">
    <property type="entry name" value="OS04G0578200 PROTEIN"/>
    <property type="match status" value="1"/>
</dbReference>
<comment type="caution">
    <text evidence="1">The sequence shown here is derived from an EMBL/GenBank/DDBJ whole genome shotgun (WGS) entry which is preliminary data.</text>
</comment>
<dbReference type="Pfam" id="PF10184">
    <property type="entry name" value="DUF2358"/>
    <property type="match status" value="1"/>
</dbReference>
<dbReference type="InterPro" id="IPR018790">
    <property type="entry name" value="DUF2358"/>
</dbReference>
<dbReference type="RefSeq" id="WP_190556032.1">
    <property type="nucleotide sequence ID" value="NZ_JACJQU010000001.1"/>
</dbReference>
<reference evidence="2" key="1">
    <citation type="journal article" date="2020" name="ISME J.">
        <title>Comparative genomics reveals insights into cyanobacterial evolution and habitat adaptation.</title>
        <authorList>
            <person name="Chen M.Y."/>
            <person name="Teng W.K."/>
            <person name="Zhao L."/>
            <person name="Hu C.X."/>
            <person name="Zhou Y.K."/>
            <person name="Han B.P."/>
            <person name="Song L.R."/>
            <person name="Shu W.S."/>
        </authorList>
    </citation>
    <scope>NUCLEOTIDE SEQUENCE [LARGE SCALE GENOMIC DNA]</scope>
    <source>
        <strain evidence="2">FACHB-251</strain>
    </source>
</reference>
<name>A0A926ZZ03_9NOST</name>
<protein>
    <submittedName>
        <fullName evidence="1">DUF2358 domain-containing protein</fullName>
    </submittedName>
</protein>
<dbReference type="SUPFAM" id="SSF54427">
    <property type="entry name" value="NTF2-like"/>
    <property type="match status" value="1"/>
</dbReference>
<gene>
    <name evidence="1" type="ORF">H6G06_00500</name>
</gene>
<evidence type="ECO:0000313" key="2">
    <source>
        <dbReference type="Proteomes" id="UP000662185"/>
    </source>
</evidence>
<dbReference type="Proteomes" id="UP000662185">
    <property type="component" value="Unassembled WGS sequence"/>
</dbReference>
<dbReference type="PANTHER" id="PTHR34123:SF1">
    <property type="entry name" value="OS04G0578200 PROTEIN"/>
    <property type="match status" value="1"/>
</dbReference>
<accession>A0A926ZZ03</accession>
<dbReference type="EMBL" id="JACJQU010000001">
    <property type="protein sequence ID" value="MBD2291996.1"/>
    <property type="molecule type" value="Genomic_DNA"/>
</dbReference>
<organism evidence="1 2">
    <name type="scientific">Anabaena sphaerica FACHB-251</name>
    <dbReference type="NCBI Taxonomy" id="2692883"/>
    <lineage>
        <taxon>Bacteria</taxon>
        <taxon>Bacillati</taxon>
        <taxon>Cyanobacteriota</taxon>
        <taxon>Cyanophyceae</taxon>
        <taxon>Nostocales</taxon>
        <taxon>Nostocaceae</taxon>
        <taxon>Anabaena</taxon>
    </lineage>
</organism>